<sequence length="446" mass="48706">MTAGDITHYLSGGGLTLRLLNGTAHRYTHLDHQGTPLAQTWYTGLLAWREHYTPYGEKTMRHASNDNDIGYTGHVQDDLSGLTYMQARYYDPVAARFLSTDPIGYQDQFNLYAYVGNDPVNKVDPTGEQAAPFFSTDEALSQQSMLRGGASPQEALARSQTMNAASTKAAWGMAGAAATAALPGPEDVAVGALVATKAGQAIGKAASAVGKALKPCGCFVAGTLVDTEDGVRPIEEIEIGDLVVARDPDTGETSLKPVIELIRLNNRDIWEIEFAVADGVIQTFQTTDDHPWWNEELGWLRTDQLEPATMIETFDEDRAQVISINPTGQISPTFNLEVDDFHTYFVGTEQLWVHNGPCNRFYRGKDRRDAIEHHRTADGGLECAYCKKGLTEEPGQASTVTVDHRDPFDGGNTTLGNSELACKSCNSSKSNKELGTEWTPPKDRIE</sequence>
<evidence type="ECO:0000313" key="4">
    <source>
        <dbReference type="EMBL" id="GGB81010.1"/>
    </source>
</evidence>
<gene>
    <name evidence="4" type="ORF">GCM10011503_32250</name>
</gene>
<reference evidence="5" key="1">
    <citation type="journal article" date="2019" name="Int. J. Syst. Evol. Microbiol.">
        <title>The Global Catalogue of Microorganisms (GCM) 10K type strain sequencing project: providing services to taxonomists for standard genome sequencing and annotation.</title>
        <authorList>
            <consortium name="The Broad Institute Genomics Platform"/>
            <consortium name="The Broad Institute Genome Sequencing Center for Infectious Disease"/>
            <person name="Wu L."/>
            <person name="Ma J."/>
        </authorList>
    </citation>
    <scope>NUCLEOTIDE SEQUENCE [LARGE SCALE GENOMIC DNA]</scope>
    <source>
        <strain evidence="5">CGMCC 1.15928</strain>
    </source>
</reference>
<evidence type="ECO:0000313" key="5">
    <source>
        <dbReference type="Proteomes" id="UP000628854"/>
    </source>
</evidence>
<evidence type="ECO:0000256" key="1">
    <source>
        <dbReference type="ARBA" id="ARBA00022737"/>
    </source>
</evidence>
<keyword evidence="5" id="KW-1185">Reference proteome</keyword>
<protein>
    <recommendedName>
        <fullName evidence="3">Hint domain-containing protein</fullName>
    </recommendedName>
</protein>
<dbReference type="Pfam" id="PF25023">
    <property type="entry name" value="TEN_YD-shell"/>
    <property type="match status" value="1"/>
</dbReference>
<feature type="domain" description="Hint" evidence="3">
    <location>
        <begin position="216"/>
        <end position="315"/>
    </location>
</feature>
<dbReference type="Gene3D" id="2.180.10.10">
    <property type="entry name" value="RHS repeat-associated core"/>
    <property type="match status" value="1"/>
</dbReference>
<dbReference type="Gene3D" id="2.170.16.10">
    <property type="entry name" value="Hedgehog/Intein (Hint) domain"/>
    <property type="match status" value="1"/>
</dbReference>
<dbReference type="InterPro" id="IPR056823">
    <property type="entry name" value="TEN-like_YD-shell"/>
</dbReference>
<dbReference type="InterPro" id="IPR003587">
    <property type="entry name" value="Hint_dom_N"/>
</dbReference>
<feature type="region of interest" description="Disordered" evidence="2">
    <location>
        <begin position="425"/>
        <end position="446"/>
    </location>
</feature>
<evidence type="ECO:0000256" key="2">
    <source>
        <dbReference type="SAM" id="MobiDB-lite"/>
    </source>
</evidence>
<dbReference type="InterPro" id="IPR002711">
    <property type="entry name" value="HNH"/>
</dbReference>
<dbReference type="PRINTS" id="PR00394">
    <property type="entry name" value="RHSPROTEIN"/>
</dbReference>
<dbReference type="PANTHER" id="PTHR32305:SF15">
    <property type="entry name" value="PROTEIN RHSA-RELATED"/>
    <property type="match status" value="1"/>
</dbReference>
<dbReference type="PANTHER" id="PTHR32305">
    <property type="match status" value="1"/>
</dbReference>
<dbReference type="InterPro" id="IPR050708">
    <property type="entry name" value="T6SS_VgrG/RHS"/>
</dbReference>
<comment type="caution">
    <text evidence="4">The sequence shown here is derived from an EMBL/GenBank/DDBJ whole genome shotgun (WGS) entry which is preliminary data.</text>
</comment>
<dbReference type="InterPro" id="IPR022385">
    <property type="entry name" value="Rhs_assc_core"/>
</dbReference>
<dbReference type="EMBL" id="BMKF01000003">
    <property type="protein sequence ID" value="GGB81010.1"/>
    <property type="molecule type" value="Genomic_DNA"/>
</dbReference>
<name>A0ABQ1JZ05_9PROT</name>
<dbReference type="InterPro" id="IPR036844">
    <property type="entry name" value="Hint_dom_sf"/>
</dbReference>
<organism evidence="4 5">
    <name type="scientific">Henriciella pelagia</name>
    <dbReference type="NCBI Taxonomy" id="1977912"/>
    <lineage>
        <taxon>Bacteria</taxon>
        <taxon>Pseudomonadati</taxon>
        <taxon>Pseudomonadota</taxon>
        <taxon>Alphaproteobacteria</taxon>
        <taxon>Hyphomonadales</taxon>
        <taxon>Hyphomonadaceae</taxon>
        <taxon>Henriciella</taxon>
    </lineage>
</organism>
<dbReference type="SUPFAM" id="SSF51294">
    <property type="entry name" value="Hedgehog/intein (Hint) domain"/>
    <property type="match status" value="1"/>
</dbReference>
<dbReference type="SMART" id="SM00306">
    <property type="entry name" value="HintN"/>
    <property type="match status" value="1"/>
</dbReference>
<feature type="compositionally biased region" description="Basic and acidic residues" evidence="2">
    <location>
        <begin position="430"/>
        <end position="446"/>
    </location>
</feature>
<dbReference type="CDD" id="cd00081">
    <property type="entry name" value="Hint"/>
    <property type="match status" value="1"/>
</dbReference>
<dbReference type="CDD" id="cd00085">
    <property type="entry name" value="HNHc"/>
    <property type="match status" value="1"/>
</dbReference>
<proteinExistence type="predicted"/>
<dbReference type="NCBIfam" id="TIGR03696">
    <property type="entry name" value="Rhs_assc_core"/>
    <property type="match status" value="1"/>
</dbReference>
<dbReference type="RefSeq" id="WP_084394815.1">
    <property type="nucleotide sequence ID" value="NZ_BMKF01000003.1"/>
</dbReference>
<keyword evidence="1" id="KW-0677">Repeat</keyword>
<dbReference type="Gene3D" id="1.10.30.50">
    <property type="match status" value="1"/>
</dbReference>
<dbReference type="Pfam" id="PF01844">
    <property type="entry name" value="HNH"/>
    <property type="match status" value="1"/>
</dbReference>
<dbReference type="Pfam" id="PF07591">
    <property type="entry name" value="PT-HINT"/>
    <property type="match status" value="1"/>
</dbReference>
<dbReference type="InterPro" id="IPR003615">
    <property type="entry name" value="HNH_nuc"/>
</dbReference>
<evidence type="ECO:0000259" key="3">
    <source>
        <dbReference type="SMART" id="SM00306"/>
    </source>
</evidence>
<accession>A0ABQ1JZ05</accession>
<dbReference type="Proteomes" id="UP000628854">
    <property type="component" value="Unassembled WGS sequence"/>
</dbReference>